<name>A0ABN1W4Z9_9PSEU</name>
<evidence type="ECO:0000313" key="3">
    <source>
        <dbReference type="Proteomes" id="UP001500653"/>
    </source>
</evidence>
<accession>A0ABN1W4Z9</accession>
<proteinExistence type="predicted"/>
<dbReference type="InterPro" id="IPR036271">
    <property type="entry name" value="Tet_transcr_reg_TetR-rel_C_sf"/>
</dbReference>
<gene>
    <name evidence="2" type="ORF">GCM10009676_13530</name>
</gene>
<reference evidence="2 3" key="1">
    <citation type="journal article" date="2019" name="Int. J. Syst. Evol. Microbiol.">
        <title>The Global Catalogue of Microorganisms (GCM) 10K type strain sequencing project: providing services to taxonomists for standard genome sequencing and annotation.</title>
        <authorList>
            <consortium name="The Broad Institute Genomics Platform"/>
            <consortium name="The Broad Institute Genome Sequencing Center for Infectious Disease"/>
            <person name="Wu L."/>
            <person name="Ma J."/>
        </authorList>
    </citation>
    <scope>NUCLEOTIDE SEQUENCE [LARGE SCALE GENOMIC DNA]</scope>
    <source>
        <strain evidence="2 3">JCM 13023</strain>
    </source>
</reference>
<dbReference type="Gene3D" id="1.10.357.10">
    <property type="entry name" value="Tetracycline Repressor, domain 2"/>
    <property type="match status" value="1"/>
</dbReference>
<keyword evidence="3" id="KW-1185">Reference proteome</keyword>
<protein>
    <recommendedName>
        <fullName evidence="1">HTH-type transcriptional repressor Sco4008 C-terminal domain-containing protein</fullName>
    </recommendedName>
</protein>
<organism evidence="2 3">
    <name type="scientific">Prauserella halophila</name>
    <dbReference type="NCBI Taxonomy" id="185641"/>
    <lineage>
        <taxon>Bacteria</taxon>
        <taxon>Bacillati</taxon>
        <taxon>Actinomycetota</taxon>
        <taxon>Actinomycetes</taxon>
        <taxon>Pseudonocardiales</taxon>
        <taxon>Pseudonocardiaceae</taxon>
        <taxon>Prauserella</taxon>
    </lineage>
</organism>
<feature type="domain" description="HTH-type transcriptional repressor Sco4008 C-terminal" evidence="1">
    <location>
        <begin position="1"/>
        <end position="96"/>
    </location>
</feature>
<dbReference type="EMBL" id="BAAALN010000005">
    <property type="protein sequence ID" value="GAA1231764.1"/>
    <property type="molecule type" value="Genomic_DNA"/>
</dbReference>
<evidence type="ECO:0000313" key="2">
    <source>
        <dbReference type="EMBL" id="GAA1231764.1"/>
    </source>
</evidence>
<dbReference type="Pfam" id="PF17926">
    <property type="entry name" value="TetR_C_21"/>
    <property type="match status" value="1"/>
</dbReference>
<dbReference type="Proteomes" id="UP001500653">
    <property type="component" value="Unassembled WGS sequence"/>
</dbReference>
<sequence>MFDYHQADPTALRVSLWAQLERPDVAAEPVEAYPAKTVSAGNGRDGVISAVDLLVIISAIAQAWVLTPIGLLRADGSDPSAPDRILQHRRAVMAAVASITGESDSASA</sequence>
<comment type="caution">
    <text evidence="2">The sequence shown here is derived from an EMBL/GenBank/DDBJ whole genome shotgun (WGS) entry which is preliminary data.</text>
</comment>
<dbReference type="SUPFAM" id="SSF48498">
    <property type="entry name" value="Tetracyclin repressor-like, C-terminal domain"/>
    <property type="match status" value="1"/>
</dbReference>
<dbReference type="InterPro" id="IPR041467">
    <property type="entry name" value="Sco4008_C"/>
</dbReference>
<evidence type="ECO:0000259" key="1">
    <source>
        <dbReference type="Pfam" id="PF17926"/>
    </source>
</evidence>